<reference evidence="2 3" key="1">
    <citation type="submission" date="2018-04" db="EMBL/GenBank/DDBJ databases">
        <title>Bordetella sp. HZ20 isolated from seawater.</title>
        <authorList>
            <person name="Sun C."/>
        </authorList>
    </citation>
    <scope>NUCLEOTIDE SEQUENCE [LARGE SCALE GENOMIC DNA]</scope>
    <source>
        <strain evidence="2 3">HZ20</strain>
    </source>
</reference>
<keyword evidence="1" id="KW-0812">Transmembrane</keyword>
<feature type="transmembrane region" description="Helical" evidence="1">
    <location>
        <begin position="20"/>
        <end position="40"/>
    </location>
</feature>
<dbReference type="PANTHER" id="PTHR37314:SF4">
    <property type="entry name" value="UPF0700 TRANSMEMBRANE PROTEIN YOAK"/>
    <property type="match status" value="1"/>
</dbReference>
<keyword evidence="3" id="KW-1185">Reference proteome</keyword>
<evidence type="ECO:0000313" key="3">
    <source>
        <dbReference type="Proteomes" id="UP000244571"/>
    </source>
</evidence>
<proteinExistence type="predicted"/>
<feature type="transmembrane region" description="Helical" evidence="1">
    <location>
        <begin position="126"/>
        <end position="145"/>
    </location>
</feature>
<name>A0A2R4XL79_9BURK</name>
<feature type="transmembrane region" description="Helical" evidence="1">
    <location>
        <begin position="195"/>
        <end position="215"/>
    </location>
</feature>
<dbReference type="PANTHER" id="PTHR37314">
    <property type="entry name" value="SLR0142 PROTEIN"/>
    <property type="match status" value="1"/>
</dbReference>
<dbReference type="KEGG" id="boz:DBV39_12960"/>
<dbReference type="OrthoDB" id="270162at2"/>
<dbReference type="AlphaFoldDB" id="A0A2R4XL79"/>
<feature type="transmembrane region" description="Helical" evidence="1">
    <location>
        <begin position="227"/>
        <end position="247"/>
    </location>
</feature>
<keyword evidence="1" id="KW-0472">Membrane</keyword>
<sequence length="257" mass="28259">MFSFYIRLTGKNRDHRTNRVLGVFMAFVAGAVNAGGFLAIQKYTSHMTGIISGIADDLVISELKVVFAGVVALASFVVGAATTSVFINWTRRQGLHSEYALSLSLEAFLLLIFGLLGANLNVLVEVFVPTTFILLCYIMGLQNALMTKVSRAEIRTTHMTGIVTDIGIELGRLFYWNRSRHHTPEQNVRANRSKLAIHLSVFASFLVGGIVGAYSFKAYGYQMTIPIALFLFVLAAPPLVQDVYAYLRGRRLGSRAG</sequence>
<protein>
    <submittedName>
        <fullName evidence="2">DUF1275 domain-containing protein</fullName>
    </submittedName>
</protein>
<evidence type="ECO:0000256" key="1">
    <source>
        <dbReference type="SAM" id="Phobius"/>
    </source>
</evidence>
<dbReference type="Proteomes" id="UP000244571">
    <property type="component" value="Chromosome"/>
</dbReference>
<dbReference type="Pfam" id="PF06912">
    <property type="entry name" value="DUF1275"/>
    <property type="match status" value="1"/>
</dbReference>
<feature type="transmembrane region" description="Helical" evidence="1">
    <location>
        <begin position="65"/>
        <end position="87"/>
    </location>
</feature>
<accession>A0A2R4XL79</accession>
<dbReference type="EMBL" id="CP028901">
    <property type="protein sequence ID" value="AWB34469.1"/>
    <property type="molecule type" value="Genomic_DNA"/>
</dbReference>
<dbReference type="RefSeq" id="WP_108621885.1">
    <property type="nucleotide sequence ID" value="NZ_CP028901.1"/>
</dbReference>
<keyword evidence="1" id="KW-1133">Transmembrane helix</keyword>
<feature type="transmembrane region" description="Helical" evidence="1">
    <location>
        <begin position="99"/>
        <end position="120"/>
    </location>
</feature>
<gene>
    <name evidence="2" type="ORF">DBV39_12960</name>
</gene>
<dbReference type="InterPro" id="IPR010699">
    <property type="entry name" value="DUF1275"/>
</dbReference>
<evidence type="ECO:0000313" key="2">
    <source>
        <dbReference type="EMBL" id="AWB34469.1"/>
    </source>
</evidence>
<organism evidence="2 3">
    <name type="scientific">Orrella marina</name>
    <dbReference type="NCBI Taxonomy" id="2163011"/>
    <lineage>
        <taxon>Bacteria</taxon>
        <taxon>Pseudomonadati</taxon>
        <taxon>Pseudomonadota</taxon>
        <taxon>Betaproteobacteria</taxon>
        <taxon>Burkholderiales</taxon>
        <taxon>Alcaligenaceae</taxon>
        <taxon>Orrella</taxon>
    </lineage>
</organism>